<evidence type="ECO:0000313" key="9">
    <source>
        <dbReference type="Proteomes" id="UP000525298"/>
    </source>
</evidence>
<reference evidence="8 9" key="1">
    <citation type="submission" date="2020-07" db="EMBL/GenBank/DDBJ databases">
        <title>Genomic Encyclopedia of Type Strains, Phase IV (KMG-IV): sequencing the most valuable type-strain genomes for metagenomic binning, comparative biology and taxonomic classification.</title>
        <authorList>
            <person name="Goeker M."/>
        </authorList>
    </citation>
    <scope>NUCLEOTIDE SEQUENCE [LARGE SCALE GENOMIC DNA]</scope>
    <source>
        <strain evidence="8 9">DSM 17721</strain>
    </source>
</reference>
<evidence type="ECO:0000256" key="7">
    <source>
        <dbReference type="ARBA" id="ARBA00023180"/>
    </source>
</evidence>
<dbReference type="InterPro" id="IPR018011">
    <property type="entry name" value="Carb_sulfotrans_8-10"/>
</dbReference>
<keyword evidence="4" id="KW-1133">Transmembrane helix</keyword>
<sequence length="255" mass="30501">MDSMRKMYHALIPYEMRFWLYKARNPEEIRTLRKKVHPSPRGDFSLRAFDRYCCLFIHITKSAGTSVAKSLFGELPYHYTAVQYRVIFGRKDFNSYFKFAFVRNPWDRLYSAYSYLAAGGWDDKDRQWYKKNISHLPDFNSFVLDWLDARRLYSHLHLKPQSHFICDPRGRPMLDYLGYFETLPDDFAHISKVLGIEATLDHVNASRRSDYRNIYSPEAIDKVRALYRQDIEKLGYGFEGLEKRMKIRNRRFVAQ</sequence>
<dbReference type="GO" id="GO:0016051">
    <property type="term" value="P:carbohydrate biosynthetic process"/>
    <property type="evidence" value="ECO:0007669"/>
    <property type="project" value="InterPro"/>
</dbReference>
<dbReference type="PANTHER" id="PTHR12137:SF54">
    <property type="entry name" value="CARBOHYDRATE SULFOTRANSFERASE"/>
    <property type="match status" value="1"/>
</dbReference>
<comment type="subcellular location">
    <subcellularLocation>
        <location evidence="1">Golgi apparatus membrane</location>
        <topology evidence="1">Single-pass type II membrane protein</topology>
    </subcellularLocation>
</comment>
<evidence type="ECO:0000256" key="1">
    <source>
        <dbReference type="ARBA" id="ARBA00004323"/>
    </source>
</evidence>
<dbReference type="Pfam" id="PF03567">
    <property type="entry name" value="Sulfotransfer_2"/>
    <property type="match status" value="1"/>
</dbReference>
<name>A0A7W0HM42_9BACT</name>
<dbReference type="InterPro" id="IPR027417">
    <property type="entry name" value="P-loop_NTPase"/>
</dbReference>
<dbReference type="GO" id="GO:0008146">
    <property type="term" value="F:sulfotransferase activity"/>
    <property type="evidence" value="ECO:0007669"/>
    <property type="project" value="InterPro"/>
</dbReference>
<keyword evidence="9" id="KW-1185">Reference proteome</keyword>
<organism evidence="8 9">
    <name type="scientific">Desulfosalsimonas propionicica</name>
    <dbReference type="NCBI Taxonomy" id="332175"/>
    <lineage>
        <taxon>Bacteria</taxon>
        <taxon>Pseudomonadati</taxon>
        <taxon>Thermodesulfobacteriota</taxon>
        <taxon>Desulfobacteria</taxon>
        <taxon>Desulfobacterales</taxon>
        <taxon>Desulfosalsimonadaceae</taxon>
        <taxon>Desulfosalsimonas</taxon>
    </lineage>
</organism>
<comment type="caution">
    <text evidence="8">The sequence shown here is derived from an EMBL/GenBank/DDBJ whole genome shotgun (WGS) entry which is preliminary data.</text>
</comment>
<protein>
    <recommendedName>
        <fullName evidence="10">Sulfotransferase family protein</fullName>
    </recommendedName>
</protein>
<dbReference type="Gene3D" id="3.40.50.300">
    <property type="entry name" value="P-loop containing nucleotide triphosphate hydrolases"/>
    <property type="match status" value="1"/>
</dbReference>
<keyword evidence="5" id="KW-0333">Golgi apparatus</keyword>
<dbReference type="PANTHER" id="PTHR12137">
    <property type="entry name" value="CARBOHYDRATE SULFOTRANSFERASE"/>
    <property type="match status" value="1"/>
</dbReference>
<dbReference type="AlphaFoldDB" id="A0A7W0HM42"/>
<evidence type="ECO:0000256" key="5">
    <source>
        <dbReference type="ARBA" id="ARBA00023034"/>
    </source>
</evidence>
<dbReference type="InterPro" id="IPR005331">
    <property type="entry name" value="Sulfotransferase"/>
</dbReference>
<keyword evidence="3" id="KW-0812">Transmembrane</keyword>
<dbReference type="RefSeq" id="WP_181552628.1">
    <property type="nucleotide sequence ID" value="NZ_JACDUS010000015.1"/>
</dbReference>
<keyword evidence="2" id="KW-0808">Transferase</keyword>
<evidence type="ECO:0000256" key="4">
    <source>
        <dbReference type="ARBA" id="ARBA00022989"/>
    </source>
</evidence>
<dbReference type="GO" id="GO:0016020">
    <property type="term" value="C:membrane"/>
    <property type="evidence" value="ECO:0007669"/>
    <property type="project" value="InterPro"/>
</dbReference>
<keyword evidence="6" id="KW-0472">Membrane</keyword>
<evidence type="ECO:0008006" key="10">
    <source>
        <dbReference type="Google" id="ProtNLM"/>
    </source>
</evidence>
<evidence type="ECO:0000313" key="8">
    <source>
        <dbReference type="EMBL" id="MBA2883009.1"/>
    </source>
</evidence>
<dbReference type="Proteomes" id="UP000525298">
    <property type="component" value="Unassembled WGS sequence"/>
</dbReference>
<keyword evidence="7" id="KW-0325">Glycoprotein</keyword>
<dbReference type="SUPFAM" id="SSF52540">
    <property type="entry name" value="P-loop containing nucleoside triphosphate hydrolases"/>
    <property type="match status" value="1"/>
</dbReference>
<evidence type="ECO:0000256" key="6">
    <source>
        <dbReference type="ARBA" id="ARBA00023136"/>
    </source>
</evidence>
<evidence type="ECO:0000256" key="3">
    <source>
        <dbReference type="ARBA" id="ARBA00022692"/>
    </source>
</evidence>
<accession>A0A7W0HM42</accession>
<evidence type="ECO:0000256" key="2">
    <source>
        <dbReference type="ARBA" id="ARBA00022679"/>
    </source>
</evidence>
<dbReference type="EMBL" id="JACDUS010000015">
    <property type="protein sequence ID" value="MBA2883009.1"/>
    <property type="molecule type" value="Genomic_DNA"/>
</dbReference>
<gene>
    <name evidence="8" type="ORF">HNR65_003366</name>
</gene>
<proteinExistence type="predicted"/>